<proteinExistence type="predicted"/>
<reference evidence="1" key="1">
    <citation type="submission" date="2020-03" db="EMBL/GenBank/DDBJ databases">
        <title>Castanea mollissima Vanexum genome sequencing.</title>
        <authorList>
            <person name="Staton M."/>
        </authorList>
    </citation>
    <scope>NUCLEOTIDE SEQUENCE</scope>
    <source>
        <tissue evidence="1">Leaf</tissue>
    </source>
</reference>
<dbReference type="AlphaFoldDB" id="A0A8J4QXW6"/>
<protein>
    <submittedName>
        <fullName evidence="1">Uncharacterized protein</fullName>
    </submittedName>
</protein>
<keyword evidence="2" id="KW-1185">Reference proteome</keyword>
<dbReference type="Proteomes" id="UP000737018">
    <property type="component" value="Unassembled WGS sequence"/>
</dbReference>
<dbReference type="EMBL" id="JRKL02003514">
    <property type="protein sequence ID" value="KAF3955024.1"/>
    <property type="molecule type" value="Genomic_DNA"/>
</dbReference>
<accession>A0A8J4QXW6</accession>
<sequence>INQIGKNGFFSTVSAFQLFLLAVTLRDVVGKSVKFWRFMFPEVWTTVLHHTDNWCVGRSTH</sequence>
<name>A0A8J4QXW6_9ROSI</name>
<evidence type="ECO:0000313" key="1">
    <source>
        <dbReference type="EMBL" id="KAF3955024.1"/>
    </source>
</evidence>
<organism evidence="1 2">
    <name type="scientific">Castanea mollissima</name>
    <name type="common">Chinese chestnut</name>
    <dbReference type="NCBI Taxonomy" id="60419"/>
    <lineage>
        <taxon>Eukaryota</taxon>
        <taxon>Viridiplantae</taxon>
        <taxon>Streptophyta</taxon>
        <taxon>Embryophyta</taxon>
        <taxon>Tracheophyta</taxon>
        <taxon>Spermatophyta</taxon>
        <taxon>Magnoliopsida</taxon>
        <taxon>eudicotyledons</taxon>
        <taxon>Gunneridae</taxon>
        <taxon>Pentapetalae</taxon>
        <taxon>rosids</taxon>
        <taxon>fabids</taxon>
        <taxon>Fagales</taxon>
        <taxon>Fagaceae</taxon>
        <taxon>Castanea</taxon>
    </lineage>
</organism>
<evidence type="ECO:0000313" key="2">
    <source>
        <dbReference type="Proteomes" id="UP000737018"/>
    </source>
</evidence>
<feature type="non-terminal residue" evidence="1">
    <location>
        <position position="1"/>
    </location>
</feature>
<comment type="caution">
    <text evidence="1">The sequence shown here is derived from an EMBL/GenBank/DDBJ whole genome shotgun (WGS) entry which is preliminary data.</text>
</comment>
<gene>
    <name evidence="1" type="ORF">CMV_019709</name>
</gene>